<dbReference type="AlphaFoldDB" id="A0A1U7HJI5"/>
<dbReference type="EMBL" id="MRCB01000008">
    <property type="protein sequence ID" value="OKH23729.1"/>
    <property type="molecule type" value="Genomic_DNA"/>
</dbReference>
<comment type="caution">
    <text evidence="1">The sequence shown here is derived from an EMBL/GenBank/DDBJ whole genome shotgun (WGS) entry which is preliminary data.</text>
</comment>
<evidence type="ECO:0000313" key="1">
    <source>
        <dbReference type="EMBL" id="OKH23729.1"/>
    </source>
</evidence>
<proteinExistence type="predicted"/>
<gene>
    <name evidence="1" type="ORF">NIES593_08670</name>
</gene>
<dbReference type="STRING" id="1921803.NIES593_08670"/>
<name>A0A1U7HJI5_9CYAN</name>
<keyword evidence="2" id="KW-1185">Reference proteome</keyword>
<sequence>MNQQSLKAYLNLIQELLNCPKGEEWTLLQQHEDLVNPELLQVMEQVSSQLTAEGNSQAAKFLRHWEAQLAHVLSQAARPQNLDEKTQAYLQLIQALLNCPKGMEAELLAANKELIDPELVKVMKQVAAQMAARGEQETAHFLGNLAAELSRDLKQVGAFEPPQEQEIQETTPRASEQSQQLEELKELLSQLKANLAIKEPIHPEKVVPPAPKPDAMLGLEAKPSSPPLDATLTQQIDNRLAAIAESLAKLGEILTARFQPADPLWYMSVLERAHSSNWILTTEEVERLIGVKPHCQSGQNSYQRGCWIFVKVGKEGTQTAWRVMKEDMPVPST</sequence>
<evidence type="ECO:0000313" key="2">
    <source>
        <dbReference type="Proteomes" id="UP000186868"/>
    </source>
</evidence>
<dbReference type="RefSeq" id="WP_073599204.1">
    <property type="nucleotide sequence ID" value="NZ_MRCB01000008.1"/>
</dbReference>
<organism evidence="1 2">
    <name type="scientific">Hydrococcus rivularis NIES-593</name>
    <dbReference type="NCBI Taxonomy" id="1921803"/>
    <lineage>
        <taxon>Bacteria</taxon>
        <taxon>Bacillati</taxon>
        <taxon>Cyanobacteriota</taxon>
        <taxon>Cyanophyceae</taxon>
        <taxon>Pleurocapsales</taxon>
        <taxon>Hydrococcaceae</taxon>
        <taxon>Hydrococcus</taxon>
    </lineage>
</organism>
<dbReference type="Proteomes" id="UP000186868">
    <property type="component" value="Unassembled WGS sequence"/>
</dbReference>
<protein>
    <submittedName>
        <fullName evidence="1">Uncharacterized protein</fullName>
    </submittedName>
</protein>
<accession>A0A1U7HJI5</accession>
<reference evidence="1 2" key="1">
    <citation type="submission" date="2016-11" db="EMBL/GenBank/DDBJ databases">
        <title>Draft Genome Sequences of Nine Cyanobacterial Strains from Diverse Habitats.</title>
        <authorList>
            <person name="Zhu T."/>
            <person name="Hou S."/>
            <person name="Lu X."/>
            <person name="Hess W.R."/>
        </authorList>
    </citation>
    <scope>NUCLEOTIDE SEQUENCE [LARGE SCALE GENOMIC DNA]</scope>
    <source>
        <strain evidence="1 2">NIES-593</strain>
    </source>
</reference>